<dbReference type="EMBL" id="MT898266">
    <property type="protein sequence ID" value="QOS24318.1"/>
    <property type="molecule type" value="Genomic_DNA"/>
</dbReference>
<dbReference type="EC" id="2.4.1.291" evidence="2"/>
<dbReference type="PANTHER" id="PTHR12526">
    <property type="entry name" value="GLYCOSYLTRANSFERASE"/>
    <property type="match status" value="1"/>
</dbReference>
<evidence type="ECO:0000313" key="2">
    <source>
        <dbReference type="EMBL" id="QOS24318.1"/>
    </source>
</evidence>
<dbReference type="AlphaFoldDB" id="A0A7M1WBY8"/>
<organism evidence="2">
    <name type="scientific">Vibrio parahaemolyticus</name>
    <dbReference type="NCBI Taxonomy" id="670"/>
    <lineage>
        <taxon>Bacteria</taxon>
        <taxon>Pseudomonadati</taxon>
        <taxon>Pseudomonadota</taxon>
        <taxon>Gammaproteobacteria</taxon>
        <taxon>Vibrionales</taxon>
        <taxon>Vibrionaceae</taxon>
        <taxon>Vibrio</taxon>
    </lineage>
</organism>
<dbReference type="GO" id="GO:1901135">
    <property type="term" value="P:carbohydrate derivative metabolic process"/>
    <property type="evidence" value="ECO:0007669"/>
    <property type="project" value="UniProtKB-ARBA"/>
</dbReference>
<gene>
    <name evidence="2" type="primary">pglJ</name>
    <name evidence="2" type="ORF">VP309_00014</name>
</gene>
<dbReference type="Gene3D" id="3.40.50.2000">
    <property type="entry name" value="Glycogen Phosphorylase B"/>
    <property type="match status" value="2"/>
</dbReference>
<dbReference type="Pfam" id="PF00534">
    <property type="entry name" value="Glycos_transf_1"/>
    <property type="match status" value="1"/>
</dbReference>
<sequence>MSKFKILIHTHSLPITGGSKSLLLLADLLVNAGHKVELILENNNVKLLPKNKIKINVISNFTTYAKSDFYLPNRNESNKGNKAEKISTYKVNVFQKYPLVRKILIYTRYLRNLLLWYGKKHGVKKLISKNKYDFVITNNMYNDLEHIFYYDNVNKIMSIRNSPEEVFTKRIQPKLFSFDKYFKNISFVCVSKDSESELRKITDRPTSTIYNPFDFSYIRLKSNETLPIEDTMNKKYFLIVGSLCKRKRVDIAIKSFSRLNHRDEYKLLIVGDGEEKSNLKVLADNLGVSENVLFLGNQENPYSYMKNAKATLLTSESEGLPRVLVESLIVGTPVISSDCPTGPRELLGPESKYLVKMEDEASMVNNFSSIMDDAIKFGIEQNICLDRFDPTSILHQWELVFKKLKIKNEKRYN</sequence>
<accession>A0A7M1WBY8</accession>
<dbReference type="RefSeq" id="WP_069485159.1">
    <property type="nucleotide sequence ID" value="NZ_MITE01000016.1"/>
</dbReference>
<dbReference type="SUPFAM" id="SSF53756">
    <property type="entry name" value="UDP-Glycosyltransferase/glycogen phosphorylase"/>
    <property type="match status" value="1"/>
</dbReference>
<dbReference type="GO" id="GO:0016757">
    <property type="term" value="F:glycosyltransferase activity"/>
    <property type="evidence" value="ECO:0007669"/>
    <property type="project" value="UniProtKB-KW"/>
</dbReference>
<proteinExistence type="predicted"/>
<dbReference type="InterPro" id="IPR001296">
    <property type="entry name" value="Glyco_trans_1"/>
</dbReference>
<feature type="domain" description="Glycosyl transferase family 1" evidence="1">
    <location>
        <begin position="232"/>
        <end position="374"/>
    </location>
</feature>
<reference evidence="2" key="1">
    <citation type="submission" date="2020-08" db="EMBL/GenBank/DDBJ databases">
        <title>Genetic structure, function and evolution of capsule biosynthesis loci in Vibrio parahaemolyticus.</title>
        <authorList>
            <person name="Li L."/>
            <person name="Bian S."/>
        </authorList>
    </citation>
    <scope>NUCLEOTIDE SEQUENCE</scope>
    <source>
        <strain evidence="2">VP309</strain>
    </source>
</reference>
<keyword evidence="2" id="KW-0328">Glycosyltransferase</keyword>
<keyword evidence="2" id="KW-0808">Transferase</keyword>
<dbReference type="CDD" id="cd03811">
    <property type="entry name" value="GT4_GT28_WabH-like"/>
    <property type="match status" value="1"/>
</dbReference>
<evidence type="ECO:0000259" key="1">
    <source>
        <dbReference type="Pfam" id="PF00534"/>
    </source>
</evidence>
<name>A0A7M1WBY8_VIBPH</name>
<protein>
    <submittedName>
        <fullName evidence="2">N-acetylgalactosamine-N, N'-diacetylbacillosaminyl-diphospho-undecaprenol 4-alpha-N-acetylgalactosaminyltransferase</fullName>
        <ecNumber evidence="2">2.4.1.291</ecNumber>
    </submittedName>
</protein>